<accession>A0A0F9SVH0</accession>
<keyword evidence="6" id="KW-0068">Autocatalytic cleavage</keyword>
<dbReference type="Gene3D" id="3.20.70.20">
    <property type="match status" value="2"/>
</dbReference>
<evidence type="ECO:0000256" key="2">
    <source>
        <dbReference type="ARBA" id="ARBA00007405"/>
    </source>
</evidence>
<dbReference type="GO" id="GO:0031419">
    <property type="term" value="F:cobalamin binding"/>
    <property type="evidence" value="ECO:0007669"/>
    <property type="project" value="UniProtKB-KW"/>
</dbReference>
<dbReference type="InterPro" id="IPR050862">
    <property type="entry name" value="RdRp_reductase_class-2"/>
</dbReference>
<dbReference type="GO" id="GO:0004748">
    <property type="term" value="F:ribonucleoside-diphosphate reductase activity, thioredoxin disulfide as acceptor"/>
    <property type="evidence" value="ECO:0007669"/>
    <property type="project" value="UniProtKB-EC"/>
</dbReference>
<dbReference type="Pfam" id="PF14528">
    <property type="entry name" value="LAGLIDADG_3"/>
    <property type="match status" value="1"/>
</dbReference>
<dbReference type="PANTHER" id="PTHR43371">
    <property type="entry name" value="VITAMIN B12-DEPENDENT RIBONUCLEOTIDE REDUCTASE"/>
    <property type="match status" value="1"/>
</dbReference>
<evidence type="ECO:0000256" key="7">
    <source>
        <dbReference type="ARBA" id="ARBA00023000"/>
    </source>
</evidence>
<dbReference type="AlphaFoldDB" id="A0A0F9SVH0"/>
<keyword evidence="9" id="KW-1015">Disulfide bond</keyword>
<comment type="cofactor">
    <cofactor evidence="1">
        <name>adenosylcob(III)alamin</name>
        <dbReference type="ChEBI" id="CHEBI:18408"/>
    </cofactor>
</comment>
<keyword evidence="4" id="KW-0846">Cobalamin</keyword>
<dbReference type="InterPro" id="IPR006142">
    <property type="entry name" value="INTEIN"/>
</dbReference>
<evidence type="ECO:0000256" key="6">
    <source>
        <dbReference type="ARBA" id="ARBA00022813"/>
    </source>
</evidence>
<dbReference type="PROSITE" id="PS50819">
    <property type="entry name" value="INTEIN_ENDONUCLEASE"/>
    <property type="match status" value="1"/>
</dbReference>
<dbReference type="Gene3D" id="3.10.28.10">
    <property type="entry name" value="Homing endonucleases"/>
    <property type="match status" value="1"/>
</dbReference>
<dbReference type="InterPro" id="IPR036844">
    <property type="entry name" value="Hint_dom_sf"/>
</dbReference>
<comment type="catalytic activity">
    <reaction evidence="11">
        <text>a 2'-deoxyribonucleoside 5'-diphosphate + [thioredoxin]-disulfide + H2O = a ribonucleoside 5'-diphosphate + [thioredoxin]-dithiol</text>
        <dbReference type="Rhea" id="RHEA:23252"/>
        <dbReference type="Rhea" id="RHEA-COMP:10698"/>
        <dbReference type="Rhea" id="RHEA-COMP:10700"/>
        <dbReference type="ChEBI" id="CHEBI:15377"/>
        <dbReference type="ChEBI" id="CHEBI:29950"/>
        <dbReference type="ChEBI" id="CHEBI:50058"/>
        <dbReference type="ChEBI" id="CHEBI:57930"/>
        <dbReference type="ChEBI" id="CHEBI:73316"/>
        <dbReference type="EC" id="1.17.4.1"/>
    </reaction>
</comment>
<dbReference type="InterPro" id="IPR006141">
    <property type="entry name" value="Intein_N"/>
</dbReference>
<dbReference type="SMART" id="SM00306">
    <property type="entry name" value="HintN"/>
    <property type="match status" value="1"/>
</dbReference>
<evidence type="ECO:0000256" key="8">
    <source>
        <dbReference type="ARBA" id="ARBA00023002"/>
    </source>
</evidence>
<dbReference type="CDD" id="cd02888">
    <property type="entry name" value="RNR_II_dimer"/>
    <property type="match status" value="1"/>
</dbReference>
<evidence type="ECO:0000313" key="13">
    <source>
        <dbReference type="EMBL" id="KKN70819.1"/>
    </source>
</evidence>
<dbReference type="Gene3D" id="2.170.16.10">
    <property type="entry name" value="Hedgehog/Intein (Hint) domain"/>
    <property type="match status" value="1"/>
</dbReference>
<dbReference type="SUPFAM" id="SSF51294">
    <property type="entry name" value="Hedgehog/intein (Hint) domain"/>
    <property type="match status" value="1"/>
</dbReference>
<dbReference type="Pfam" id="PF02867">
    <property type="entry name" value="Ribonuc_red_lgC"/>
    <property type="match status" value="1"/>
</dbReference>
<sequence length="1237" mass="140120">MNEIYTYDEALSVSTEYFYGDSLVAGVFVDKYALKDGDDIYESTPHDMHVRLAKEFARIDSEKYGLDYQERYEVYFDALNGFSRIVPGGSVMSAIGNKFQYMSASNCVVVEPPQDNIGDIFDTAKALAQLFKRRCVASGSKVITQEYGVLNIDNVEPGMHVLSYDINYRQTVFKKVLETLKTYVAPEDRVVLKYSNGTTLRTSKKHPILEVNNSGHAYIKAGDICTGSINIKPNISTDVNLFERNNLAWFIGAHMGDGSADKVVVGDDRGRYDRVRFRILGDNEDIISKYCEIHNNITGNNSNYHPSYRKSYKTACWEFSSSVVGNEELIKCVFDNQVGSKTYTGFIPQVIRGDRLWWSFLAGLIDADGTVKSGGQRIVIGICAHKIIDQLSAFLHAQGVSTHLLIRENVRPNEKPIYQLGIHYDVGLWRLISNLLVHPHKKCLLELYDGKQHSLRKPLLDTEFETIISKYESFKKDWSNYDHRLLAVNIYYLKKEKSPGIGKAFASQLVRLGIFEPNEMIHIMSRISLVSIEQDHDSELYFDIEVENTNNFYCGNFGLAVIHNCGVGTDLSVLRPEQSAVTNAAKTSSGAWSFAELYSNVTGMICQSGRRGACMLTLDVHHPDVLRFIKMKSDKTKVTNANVSIRLSDEFLKAVEKETDYELRWPCHGETKISQKVSAKMVWDEITKHAAEDGDPGIMFWDNICDNLPANNYEQFRAVTTNPCGEIPLSSYDSCRLISINLTAYVRNPFVDNVYFDNKAFVKDIRIAMQMIDNLVDLEIELIDRVKTVCDKGFETDIWNKLQKSGELGRRTGLGTHGLADMLVQMKISYDSDEALDIIDKIYSKLRNEAYRKSIDLAKERGPFPIFDWEKEKDNKFIKRLPLKIREDMQKHGRRNISILTQAPTGSVSIVSKLGNFDAYNVSSGIEPIFQISYIRKRKVDAKNGDIDHFDEVGNAWREYRVFHSNAKCYLDMFGIKADTLPEYFITSDNIDWTRRVKLQGVEQKYIDHSISSTINLPRNTSSQVIADIYWSAWKNGLKGITVYVEGTKGGVLVSDTDNCGRPTKIITSNAPKRPKELKCEIHYATIKGVRWAVLIGLLHNDPYEMFMGMAERFNINKPKDAKIVKVKKGIYNLLTSNNELLVSNIVKTSDNEGGAWTSRVMSMALRHGIPVDYLVEQLSKDGSVVDINNVLARLLRRYMRIRDKTRQEICPQCGGPNLIYSEGCKKCGSCSWTGCG</sequence>
<evidence type="ECO:0000256" key="4">
    <source>
        <dbReference type="ARBA" id="ARBA00022628"/>
    </source>
</evidence>
<gene>
    <name evidence="13" type="ORF">LCGC14_0427110</name>
</gene>
<dbReference type="SUPFAM" id="SSF55608">
    <property type="entry name" value="Homing endonucleases"/>
    <property type="match status" value="1"/>
</dbReference>
<dbReference type="InterPro" id="IPR004860">
    <property type="entry name" value="LAGLIDADG_dom"/>
</dbReference>
<evidence type="ECO:0000259" key="12">
    <source>
        <dbReference type="PROSITE" id="PS50819"/>
    </source>
</evidence>
<dbReference type="InterPro" id="IPR003587">
    <property type="entry name" value="Hint_dom_N"/>
</dbReference>
<dbReference type="NCBIfam" id="TIGR02504">
    <property type="entry name" value="NrdJ_Z"/>
    <property type="match status" value="1"/>
</dbReference>
<evidence type="ECO:0000256" key="11">
    <source>
        <dbReference type="ARBA" id="ARBA00047754"/>
    </source>
</evidence>
<dbReference type="PROSITE" id="PS50818">
    <property type="entry name" value="INTEIN_C_TER"/>
    <property type="match status" value="1"/>
</dbReference>
<keyword evidence="8" id="KW-0560">Oxidoreductase</keyword>
<evidence type="ECO:0000256" key="1">
    <source>
        <dbReference type="ARBA" id="ARBA00001922"/>
    </source>
</evidence>
<keyword evidence="7" id="KW-0651">Protein splicing</keyword>
<organism evidence="13">
    <name type="scientific">marine sediment metagenome</name>
    <dbReference type="NCBI Taxonomy" id="412755"/>
    <lineage>
        <taxon>unclassified sequences</taxon>
        <taxon>metagenomes</taxon>
        <taxon>ecological metagenomes</taxon>
    </lineage>
</organism>
<dbReference type="InterPro" id="IPR000788">
    <property type="entry name" value="RNR_lg_C"/>
</dbReference>
<evidence type="ECO:0000256" key="3">
    <source>
        <dbReference type="ARBA" id="ARBA00012274"/>
    </source>
</evidence>
<dbReference type="InterPro" id="IPR004042">
    <property type="entry name" value="Intein_endonuc_central"/>
</dbReference>
<proteinExistence type="inferred from homology"/>
<name>A0A0F9SVH0_9ZZZZ</name>
<dbReference type="EMBL" id="LAZR01000396">
    <property type="protein sequence ID" value="KKN70819.1"/>
    <property type="molecule type" value="Genomic_DNA"/>
</dbReference>
<keyword evidence="10" id="KW-0170">Cobalt</keyword>
<keyword evidence="5" id="KW-0547">Nucleotide-binding</keyword>
<dbReference type="InterPro" id="IPR030934">
    <property type="entry name" value="Intein_C"/>
</dbReference>
<dbReference type="InterPro" id="IPR027434">
    <property type="entry name" value="Homing_endonucl"/>
</dbReference>
<evidence type="ECO:0000256" key="5">
    <source>
        <dbReference type="ARBA" id="ARBA00022741"/>
    </source>
</evidence>
<feature type="domain" description="DOD-type homing endonuclease" evidence="12">
    <location>
        <begin position="250"/>
        <end position="400"/>
    </location>
</feature>
<dbReference type="PRINTS" id="PR00379">
    <property type="entry name" value="INTEIN"/>
</dbReference>
<reference evidence="13" key="1">
    <citation type="journal article" date="2015" name="Nature">
        <title>Complex archaea that bridge the gap between prokaryotes and eukaryotes.</title>
        <authorList>
            <person name="Spang A."/>
            <person name="Saw J.H."/>
            <person name="Jorgensen S.L."/>
            <person name="Zaremba-Niedzwiedzka K."/>
            <person name="Martijn J."/>
            <person name="Lind A.E."/>
            <person name="van Eijk R."/>
            <person name="Schleper C."/>
            <person name="Guy L."/>
            <person name="Ettema T.J."/>
        </authorList>
    </citation>
    <scope>NUCLEOTIDE SEQUENCE</scope>
</reference>
<dbReference type="EC" id="1.17.4.1" evidence="3"/>
<evidence type="ECO:0000256" key="9">
    <source>
        <dbReference type="ARBA" id="ARBA00023157"/>
    </source>
</evidence>
<protein>
    <recommendedName>
        <fullName evidence="3">ribonucleoside-diphosphate reductase</fullName>
        <ecNumber evidence="3">1.17.4.1</ecNumber>
    </recommendedName>
</protein>
<evidence type="ECO:0000256" key="10">
    <source>
        <dbReference type="ARBA" id="ARBA00023285"/>
    </source>
</evidence>
<dbReference type="GO" id="GO:0016539">
    <property type="term" value="P:intein-mediated protein splicing"/>
    <property type="evidence" value="ECO:0007669"/>
    <property type="project" value="InterPro"/>
</dbReference>
<dbReference type="CDD" id="cd00081">
    <property type="entry name" value="Hint"/>
    <property type="match status" value="1"/>
</dbReference>
<comment type="caution">
    <text evidence="13">The sequence shown here is derived from an EMBL/GenBank/DDBJ whole genome shotgun (WGS) entry which is preliminary data.</text>
</comment>
<dbReference type="PANTHER" id="PTHR43371:SF1">
    <property type="entry name" value="RIBONUCLEOSIDE-DIPHOSPHATE REDUCTASE"/>
    <property type="match status" value="1"/>
</dbReference>
<dbReference type="PROSITE" id="PS50817">
    <property type="entry name" value="INTEIN_N_TER"/>
    <property type="match status" value="1"/>
</dbReference>
<dbReference type="GO" id="GO:0004519">
    <property type="term" value="F:endonuclease activity"/>
    <property type="evidence" value="ECO:0007669"/>
    <property type="project" value="InterPro"/>
</dbReference>
<dbReference type="InterPro" id="IPR013344">
    <property type="entry name" value="RNR_NrdJ/NrdZ"/>
</dbReference>
<dbReference type="GO" id="GO:0000166">
    <property type="term" value="F:nucleotide binding"/>
    <property type="evidence" value="ECO:0007669"/>
    <property type="project" value="UniProtKB-KW"/>
</dbReference>
<dbReference type="SUPFAM" id="SSF51998">
    <property type="entry name" value="PFL-like glycyl radical enzymes"/>
    <property type="match status" value="2"/>
</dbReference>
<comment type="similarity">
    <text evidence="2">Belongs to the ribonucleoside diphosphate reductase class-2 family.</text>
</comment>
<dbReference type="PRINTS" id="PR01183">
    <property type="entry name" value="RIBORDTASEM1"/>
</dbReference>